<dbReference type="EMBL" id="GBXM01065729">
    <property type="protein sequence ID" value="JAH42848.1"/>
    <property type="molecule type" value="Transcribed_RNA"/>
</dbReference>
<sequence length="42" mass="4712">MLLKALMMKINTIIHIGITSLAQTTYPCLPTAITWPCLNFSF</sequence>
<reference evidence="1" key="2">
    <citation type="journal article" date="2015" name="Fish Shellfish Immunol.">
        <title>Early steps in the European eel (Anguilla anguilla)-Vibrio vulnificus interaction in the gills: Role of the RtxA13 toxin.</title>
        <authorList>
            <person name="Callol A."/>
            <person name="Pajuelo D."/>
            <person name="Ebbesson L."/>
            <person name="Teles M."/>
            <person name="MacKenzie S."/>
            <person name="Amaro C."/>
        </authorList>
    </citation>
    <scope>NUCLEOTIDE SEQUENCE</scope>
</reference>
<accession>A0A0E9SQS3</accession>
<name>A0A0E9SQS3_ANGAN</name>
<dbReference type="AlphaFoldDB" id="A0A0E9SQS3"/>
<evidence type="ECO:0000313" key="1">
    <source>
        <dbReference type="EMBL" id="JAH42848.1"/>
    </source>
</evidence>
<organism evidence="1">
    <name type="scientific">Anguilla anguilla</name>
    <name type="common">European freshwater eel</name>
    <name type="synonym">Muraena anguilla</name>
    <dbReference type="NCBI Taxonomy" id="7936"/>
    <lineage>
        <taxon>Eukaryota</taxon>
        <taxon>Metazoa</taxon>
        <taxon>Chordata</taxon>
        <taxon>Craniata</taxon>
        <taxon>Vertebrata</taxon>
        <taxon>Euteleostomi</taxon>
        <taxon>Actinopterygii</taxon>
        <taxon>Neopterygii</taxon>
        <taxon>Teleostei</taxon>
        <taxon>Anguilliformes</taxon>
        <taxon>Anguillidae</taxon>
        <taxon>Anguilla</taxon>
    </lineage>
</organism>
<protein>
    <submittedName>
        <fullName evidence="1">Uncharacterized protein</fullName>
    </submittedName>
</protein>
<proteinExistence type="predicted"/>
<reference evidence="1" key="1">
    <citation type="submission" date="2014-11" db="EMBL/GenBank/DDBJ databases">
        <authorList>
            <person name="Amaro Gonzalez C."/>
        </authorList>
    </citation>
    <scope>NUCLEOTIDE SEQUENCE</scope>
</reference>